<dbReference type="PANTHER" id="PTHR39189">
    <property type="entry name" value="UPF0173 METAL-DEPENDENT HYDROLASE YTKL"/>
    <property type="match status" value="1"/>
</dbReference>
<gene>
    <name evidence="1" type="ORF">KC571_01505</name>
</gene>
<organism evidence="1 2">
    <name type="scientific">candidate division WWE3 bacterium</name>
    <dbReference type="NCBI Taxonomy" id="2053526"/>
    <lineage>
        <taxon>Bacteria</taxon>
        <taxon>Katanobacteria</taxon>
    </lineage>
</organism>
<evidence type="ECO:0000313" key="2">
    <source>
        <dbReference type="Proteomes" id="UP000701698"/>
    </source>
</evidence>
<reference evidence="1" key="2">
    <citation type="journal article" date="2021" name="Microbiome">
        <title>Successional dynamics and alternative stable states in a saline activated sludge microbial community over 9 years.</title>
        <authorList>
            <person name="Wang Y."/>
            <person name="Ye J."/>
            <person name="Ju F."/>
            <person name="Liu L."/>
            <person name="Boyd J.A."/>
            <person name="Deng Y."/>
            <person name="Parks D.H."/>
            <person name="Jiang X."/>
            <person name="Yin X."/>
            <person name="Woodcroft B.J."/>
            <person name="Tyson G.W."/>
            <person name="Hugenholtz P."/>
            <person name="Polz M.F."/>
            <person name="Zhang T."/>
        </authorList>
    </citation>
    <scope>NUCLEOTIDE SEQUENCE</scope>
    <source>
        <strain evidence="1">HKST-UBA01</strain>
    </source>
</reference>
<dbReference type="Pfam" id="PF13483">
    <property type="entry name" value="Lactamase_B_3"/>
    <property type="match status" value="1"/>
</dbReference>
<protein>
    <submittedName>
        <fullName evidence="1">MBL fold metallo-hydrolase</fullName>
    </submittedName>
</protein>
<dbReference type="Gene3D" id="3.60.15.10">
    <property type="entry name" value="Ribonuclease Z/Hydroxyacylglutathione hydrolase-like"/>
    <property type="match status" value="1"/>
</dbReference>
<dbReference type="EMBL" id="JAGQKX010000025">
    <property type="protein sequence ID" value="MCA9390053.1"/>
    <property type="molecule type" value="Genomic_DNA"/>
</dbReference>
<name>A0A955LGL3_UNCKA</name>
<accession>A0A955LGL3</accession>
<proteinExistence type="predicted"/>
<comment type="caution">
    <text evidence="1">The sequence shown here is derived from an EMBL/GenBank/DDBJ whole genome shotgun (WGS) entry which is preliminary data.</text>
</comment>
<dbReference type="Proteomes" id="UP000701698">
    <property type="component" value="Unassembled WGS sequence"/>
</dbReference>
<reference evidence="1" key="1">
    <citation type="submission" date="2020-04" db="EMBL/GenBank/DDBJ databases">
        <authorList>
            <person name="Zhang T."/>
        </authorList>
    </citation>
    <scope>NUCLEOTIDE SEQUENCE</scope>
    <source>
        <strain evidence="1">HKST-UBA01</strain>
    </source>
</reference>
<dbReference type="SUPFAM" id="SSF56281">
    <property type="entry name" value="Metallo-hydrolase/oxidoreductase"/>
    <property type="match status" value="1"/>
</dbReference>
<evidence type="ECO:0000313" key="1">
    <source>
        <dbReference type="EMBL" id="MCA9390053.1"/>
    </source>
</evidence>
<dbReference type="InterPro" id="IPR036866">
    <property type="entry name" value="RibonucZ/Hydroxyglut_hydro"/>
</dbReference>
<dbReference type="PANTHER" id="PTHR39189:SF1">
    <property type="entry name" value="UPF0173 METAL-DEPENDENT HYDROLASE YTKL"/>
    <property type="match status" value="1"/>
</dbReference>
<sequence length="218" mass="24441">MKITYLGHSSFKIETNDKTIVIDPYNPDSIGLPWKETEADVVLVSHHHDDHNYVEGISGHPFVIDSPGEYEVSDIRIQGLPAYHDAKQGEERGVVTLFLIESEGIYLGHFGDIGHPLEEEQQERLGVVDIALVPIGGVFTINHEQASNMIAQIEPFIAIPMHYLRPGSKTEEWGFAPLEEFLSEMGVDEPETQKVLKITNKSNLPEETEIVILEPQFS</sequence>
<dbReference type="AlphaFoldDB" id="A0A955LGL3"/>